<sequence>MKIVVLMKQVPDTYGERILDPSTGLVDRSGSDAVIDEIDERALEVALSYKDAHKDVEVVVVSMGSTAVTVGLRKGLAMGADSAVHVLDSALAGADVGWTSTVLAAALTTTGFDLVIAGNESTDGGGGVVPAMVAERLGVPHVTYLESVQISDDGVVGERSTGRGKLRVHAALPAVISITERLPEARFPKFKGIMSAKKKPFTVASLGDLGIDPAVTFAGVGRSVVLQTTKRPARASGKKIVDEGNAGVELADFLVAGHLL</sequence>
<evidence type="ECO:0000313" key="10">
    <source>
        <dbReference type="Proteomes" id="UP000298170"/>
    </source>
</evidence>
<evidence type="ECO:0000256" key="5">
    <source>
        <dbReference type="ARBA" id="ARBA00022448"/>
    </source>
</evidence>
<dbReference type="GO" id="GO:0005829">
    <property type="term" value="C:cytosol"/>
    <property type="evidence" value="ECO:0007669"/>
    <property type="project" value="TreeGrafter"/>
</dbReference>
<dbReference type="PANTHER" id="PTHR21294">
    <property type="entry name" value="ELECTRON TRANSFER FLAVOPROTEIN BETA-SUBUNIT"/>
    <property type="match status" value="1"/>
</dbReference>
<evidence type="ECO:0000256" key="1">
    <source>
        <dbReference type="ARBA" id="ARBA00001974"/>
    </source>
</evidence>
<dbReference type="InterPro" id="IPR014730">
    <property type="entry name" value="ETF_a/b_N"/>
</dbReference>
<dbReference type="InterPro" id="IPR033948">
    <property type="entry name" value="ETF_beta_N"/>
</dbReference>
<organism evidence="9 10">
    <name type="scientific">Cryobacterium suzukii</name>
    <dbReference type="NCBI Taxonomy" id="1259198"/>
    <lineage>
        <taxon>Bacteria</taxon>
        <taxon>Bacillati</taxon>
        <taxon>Actinomycetota</taxon>
        <taxon>Actinomycetes</taxon>
        <taxon>Micrococcales</taxon>
        <taxon>Microbacteriaceae</taxon>
        <taxon>Cryobacterium</taxon>
    </lineage>
</organism>
<gene>
    <name evidence="9" type="ORF">E3T39_04150</name>
</gene>
<protein>
    <recommendedName>
        <fullName evidence="4">Electron transfer flavoprotein subunit beta</fullName>
    </recommendedName>
</protein>
<dbReference type="SUPFAM" id="SSF52402">
    <property type="entry name" value="Adenine nucleotide alpha hydrolases-like"/>
    <property type="match status" value="1"/>
</dbReference>
<dbReference type="Pfam" id="PF01012">
    <property type="entry name" value="ETF"/>
    <property type="match status" value="1"/>
</dbReference>
<dbReference type="InterPro" id="IPR012255">
    <property type="entry name" value="ETF_b"/>
</dbReference>
<dbReference type="SMART" id="SM00893">
    <property type="entry name" value="ETF"/>
    <property type="match status" value="1"/>
</dbReference>
<comment type="similarity">
    <text evidence="2">Belongs to the ETF beta-subunit/FixA family.</text>
</comment>
<dbReference type="PANTHER" id="PTHR21294:SF8">
    <property type="entry name" value="ELECTRON TRANSFER FLAVOPROTEIN SUBUNIT BETA"/>
    <property type="match status" value="1"/>
</dbReference>
<dbReference type="GO" id="GO:0009055">
    <property type="term" value="F:electron transfer activity"/>
    <property type="evidence" value="ECO:0007669"/>
    <property type="project" value="InterPro"/>
</dbReference>
<evidence type="ECO:0000256" key="6">
    <source>
        <dbReference type="ARBA" id="ARBA00022982"/>
    </source>
</evidence>
<comment type="cofactor">
    <cofactor evidence="1">
        <name>FAD</name>
        <dbReference type="ChEBI" id="CHEBI:57692"/>
    </cofactor>
</comment>
<dbReference type="InterPro" id="IPR014729">
    <property type="entry name" value="Rossmann-like_a/b/a_fold"/>
</dbReference>
<dbReference type="CDD" id="cd01714">
    <property type="entry name" value="ETF_beta"/>
    <property type="match status" value="1"/>
</dbReference>
<dbReference type="PIRSF" id="PIRSF000090">
    <property type="entry name" value="Beta-ETF"/>
    <property type="match status" value="1"/>
</dbReference>
<evidence type="ECO:0000256" key="3">
    <source>
        <dbReference type="ARBA" id="ARBA00011355"/>
    </source>
</evidence>
<dbReference type="Proteomes" id="UP000298170">
    <property type="component" value="Unassembled WGS sequence"/>
</dbReference>
<evidence type="ECO:0000313" key="9">
    <source>
        <dbReference type="EMBL" id="TFD62194.1"/>
    </source>
</evidence>
<dbReference type="EMBL" id="SOHJ01000003">
    <property type="protein sequence ID" value="TFD62194.1"/>
    <property type="molecule type" value="Genomic_DNA"/>
</dbReference>
<evidence type="ECO:0000259" key="8">
    <source>
        <dbReference type="SMART" id="SM00893"/>
    </source>
</evidence>
<comment type="subunit">
    <text evidence="3">Heterodimer of an alpha and a beta subunit.</text>
</comment>
<reference evidence="9 10" key="1">
    <citation type="submission" date="2019-03" db="EMBL/GenBank/DDBJ databases">
        <title>Genomics of glacier-inhabiting Cryobacterium strains.</title>
        <authorList>
            <person name="Liu Q."/>
            <person name="Xin Y.-H."/>
        </authorList>
    </citation>
    <scope>NUCLEOTIDE SEQUENCE [LARGE SCALE GENOMIC DNA]</scope>
    <source>
        <strain evidence="9 10">Sr39</strain>
    </source>
</reference>
<name>A0A4V3ISV7_9MICO</name>
<evidence type="ECO:0000256" key="7">
    <source>
        <dbReference type="ARBA" id="ARBA00025649"/>
    </source>
</evidence>
<dbReference type="RefSeq" id="WP_134513461.1">
    <property type="nucleotide sequence ID" value="NZ_SOHJ01000003.1"/>
</dbReference>
<keyword evidence="5" id="KW-0813">Transport</keyword>
<accession>A0A4V3ISV7</accession>
<evidence type="ECO:0000256" key="4">
    <source>
        <dbReference type="ARBA" id="ARBA00016797"/>
    </source>
</evidence>
<dbReference type="Gene3D" id="3.40.50.620">
    <property type="entry name" value="HUPs"/>
    <property type="match status" value="1"/>
</dbReference>
<keyword evidence="6" id="KW-0249">Electron transport</keyword>
<dbReference type="AlphaFoldDB" id="A0A4V3ISV7"/>
<evidence type="ECO:0000256" key="2">
    <source>
        <dbReference type="ARBA" id="ARBA00007557"/>
    </source>
</evidence>
<comment type="function">
    <text evidence="7">The electron transfer flavoprotein serves as a specific electron acceptor for other dehydrogenases. It transfers the electrons to the main respiratory chain via ETF-ubiquinone oxidoreductase (ETF dehydrogenase).</text>
</comment>
<proteinExistence type="inferred from homology"/>
<comment type="caution">
    <text evidence="9">The sequence shown here is derived from an EMBL/GenBank/DDBJ whole genome shotgun (WGS) entry which is preliminary data.</text>
</comment>
<feature type="domain" description="Electron transfer flavoprotein alpha/beta-subunit N-terminal" evidence="8">
    <location>
        <begin position="23"/>
        <end position="213"/>
    </location>
</feature>
<keyword evidence="10" id="KW-1185">Reference proteome</keyword>
<dbReference type="OrthoDB" id="9804960at2"/>